<evidence type="ECO:0000256" key="1">
    <source>
        <dbReference type="SAM" id="MobiDB-lite"/>
    </source>
</evidence>
<dbReference type="PANTHER" id="PTHR33179">
    <property type="entry name" value="VQ MOTIF-CONTAINING PROTEIN"/>
    <property type="match status" value="1"/>
</dbReference>
<feature type="region of interest" description="Disordered" evidence="1">
    <location>
        <begin position="62"/>
        <end position="94"/>
    </location>
</feature>
<name>A0AAQ3KWK2_9LILI</name>
<protein>
    <submittedName>
        <fullName evidence="3">Calmodulin-binding protein 25-like</fullName>
    </submittedName>
</protein>
<dbReference type="GO" id="GO:0006970">
    <property type="term" value="P:response to osmotic stress"/>
    <property type="evidence" value="ECO:0007669"/>
    <property type="project" value="TreeGrafter"/>
</dbReference>
<dbReference type="InterPro" id="IPR039609">
    <property type="entry name" value="VQ_15/22"/>
</dbReference>
<proteinExistence type="predicted"/>
<evidence type="ECO:0000259" key="2">
    <source>
        <dbReference type="Pfam" id="PF05678"/>
    </source>
</evidence>
<dbReference type="PANTHER" id="PTHR33179:SF9">
    <property type="entry name" value="OS01G0278000 PROTEIN"/>
    <property type="match status" value="1"/>
</dbReference>
<evidence type="ECO:0000313" key="3">
    <source>
        <dbReference type="EMBL" id="WOL16368.1"/>
    </source>
</evidence>
<dbReference type="Pfam" id="PF05678">
    <property type="entry name" value="VQ"/>
    <property type="match status" value="1"/>
</dbReference>
<feature type="domain" description="VQ" evidence="2">
    <location>
        <begin position="92"/>
        <end position="115"/>
    </location>
</feature>
<keyword evidence="4" id="KW-1185">Reference proteome</keyword>
<dbReference type="EMBL" id="CP136897">
    <property type="protein sequence ID" value="WOL16368.1"/>
    <property type="molecule type" value="Genomic_DNA"/>
</dbReference>
<dbReference type="AlphaFoldDB" id="A0AAQ3KWK2"/>
<dbReference type="InterPro" id="IPR008889">
    <property type="entry name" value="VQ"/>
</dbReference>
<dbReference type="GO" id="GO:0005634">
    <property type="term" value="C:nucleus"/>
    <property type="evidence" value="ECO:0007669"/>
    <property type="project" value="TreeGrafter"/>
</dbReference>
<dbReference type="Proteomes" id="UP001327560">
    <property type="component" value="Chromosome 8"/>
</dbReference>
<sequence length="194" mass="20289">MSENCPDLYAWMYGHISETAFARENDAVTKALQMSLLSGSFSSAPASVPSPDALSTATSSLLLPLAGDPPRRGDPPTGGRIGKKRKCRASKRSPTTYISADPANFRELVQQVTGPRPGDAESGIPIPADPLPATAVQVQETCLLPTLDTSAFLVHRASLGGPRNDGLVGSSVLADIDPFLVLPGFPTLDSSGFI</sequence>
<reference evidence="3 4" key="1">
    <citation type="submission" date="2023-10" db="EMBL/GenBank/DDBJ databases">
        <title>Chromosome-scale genome assembly provides insights into flower coloration mechanisms of Canna indica.</title>
        <authorList>
            <person name="Li C."/>
        </authorList>
    </citation>
    <scope>NUCLEOTIDE SEQUENCE [LARGE SCALE GENOMIC DNA]</scope>
    <source>
        <tissue evidence="3">Flower</tissue>
    </source>
</reference>
<feature type="compositionally biased region" description="Basic residues" evidence="1">
    <location>
        <begin position="81"/>
        <end position="91"/>
    </location>
</feature>
<organism evidence="3 4">
    <name type="scientific">Canna indica</name>
    <name type="common">Indian-shot</name>
    <dbReference type="NCBI Taxonomy" id="4628"/>
    <lineage>
        <taxon>Eukaryota</taxon>
        <taxon>Viridiplantae</taxon>
        <taxon>Streptophyta</taxon>
        <taxon>Embryophyta</taxon>
        <taxon>Tracheophyta</taxon>
        <taxon>Spermatophyta</taxon>
        <taxon>Magnoliopsida</taxon>
        <taxon>Liliopsida</taxon>
        <taxon>Zingiberales</taxon>
        <taxon>Cannaceae</taxon>
        <taxon>Canna</taxon>
    </lineage>
</organism>
<accession>A0AAQ3KWK2</accession>
<evidence type="ECO:0000313" key="4">
    <source>
        <dbReference type="Proteomes" id="UP001327560"/>
    </source>
</evidence>
<gene>
    <name evidence="3" type="ORF">Cni_G25155</name>
</gene>
<dbReference type="GO" id="GO:0005516">
    <property type="term" value="F:calmodulin binding"/>
    <property type="evidence" value="ECO:0007669"/>
    <property type="project" value="TreeGrafter"/>
</dbReference>